<reference evidence="2 3" key="1">
    <citation type="submission" date="2019-06" db="EMBL/GenBank/DDBJ databases">
        <authorList>
            <person name="Broberg M."/>
        </authorList>
    </citation>
    <scope>NUCLEOTIDE SEQUENCE [LARGE SCALE GENOMIC DNA]</scope>
</reference>
<gene>
    <name evidence="2" type="ORF">CLO192961_LOCUS441266</name>
</gene>
<dbReference type="PANTHER" id="PTHR42080:SF1">
    <property type="entry name" value="SRR1-LIKE DOMAIN-CONTAINING PROTEIN"/>
    <property type="match status" value="1"/>
</dbReference>
<dbReference type="Proteomes" id="UP000766486">
    <property type="component" value="Unassembled WGS sequence"/>
</dbReference>
<evidence type="ECO:0000313" key="3">
    <source>
        <dbReference type="Proteomes" id="UP000766486"/>
    </source>
</evidence>
<feature type="domain" description="SRR1-like" evidence="1">
    <location>
        <begin position="169"/>
        <end position="298"/>
    </location>
</feature>
<evidence type="ECO:0000259" key="1">
    <source>
        <dbReference type="Pfam" id="PF07985"/>
    </source>
</evidence>
<proteinExistence type="predicted"/>
<organism evidence="2 3">
    <name type="scientific">Bionectria ochroleuca</name>
    <name type="common">Gliocladium roseum</name>
    <dbReference type="NCBI Taxonomy" id="29856"/>
    <lineage>
        <taxon>Eukaryota</taxon>
        <taxon>Fungi</taxon>
        <taxon>Dikarya</taxon>
        <taxon>Ascomycota</taxon>
        <taxon>Pezizomycotina</taxon>
        <taxon>Sordariomycetes</taxon>
        <taxon>Hypocreomycetidae</taxon>
        <taxon>Hypocreales</taxon>
        <taxon>Bionectriaceae</taxon>
        <taxon>Clonostachys</taxon>
    </lineage>
</organism>
<comment type="caution">
    <text evidence="2">The sequence shown here is derived from an EMBL/GenBank/DDBJ whole genome shotgun (WGS) entry which is preliminary data.</text>
</comment>
<sequence>MAVGNQQEKAPLDSPIQALDYACNPWRLSSQCVADLYHSGTKFWTKDNLEDIERQLEQSFHLEFFTVRDLEGNQIRIENPGFQVQRPIWRPCVKYQGYWSLVLSEPKSPAELHKCSYVVGWRNTAADDFRHKIENWQEVFETRNQLWKTSITCKLFKAELSNLLFESQYLHTRKIAKIICFGLGDLVGSPHLEIYEAKKENSIDHISSGPMTQHAMAFTIAEEIRRYNLSIRLIAQDPGYRDCTEKFLVEKGFEIKGQFGAGAFADVDDESLVISAYASAPIRQIIADIAKPAMFITTFWDSGIVADEKSQPFFDADTPRTMDLWKSYERTEFPISRIERELLQFGSDLKVSLFSRK</sequence>
<evidence type="ECO:0000313" key="2">
    <source>
        <dbReference type="EMBL" id="VUC36353.1"/>
    </source>
</evidence>
<dbReference type="Pfam" id="PF07985">
    <property type="entry name" value="SRR1"/>
    <property type="match status" value="1"/>
</dbReference>
<dbReference type="InterPro" id="IPR012942">
    <property type="entry name" value="SRR1-like"/>
</dbReference>
<protein>
    <recommendedName>
        <fullName evidence="1">SRR1-like domain-containing protein</fullName>
    </recommendedName>
</protein>
<accession>A0ABY6UY26</accession>
<name>A0ABY6UY26_BIOOC</name>
<dbReference type="PANTHER" id="PTHR42080">
    <property type="entry name" value="SRR1 DOMAIN-CONTAINING PROTEIN"/>
    <property type="match status" value="1"/>
</dbReference>
<keyword evidence="3" id="KW-1185">Reference proteome</keyword>
<dbReference type="EMBL" id="CABFNS010000928">
    <property type="protein sequence ID" value="VUC36353.1"/>
    <property type="molecule type" value="Genomic_DNA"/>
</dbReference>